<proteinExistence type="predicted"/>
<dbReference type="EMBL" id="JAUSWL010000003">
    <property type="protein sequence ID" value="MDQ0543279.1"/>
    <property type="molecule type" value="Genomic_DNA"/>
</dbReference>
<evidence type="ECO:0000313" key="2">
    <source>
        <dbReference type="Proteomes" id="UP001223420"/>
    </source>
</evidence>
<name>A0AAJ1TR04_9HYPH</name>
<dbReference type="AlphaFoldDB" id="A0AAJ1TR04"/>
<gene>
    <name evidence="1" type="ORF">QO001_002205</name>
</gene>
<organism evidence="1 2">
    <name type="scientific">Methylobacterium brachiatum</name>
    <dbReference type="NCBI Taxonomy" id="269660"/>
    <lineage>
        <taxon>Bacteria</taxon>
        <taxon>Pseudomonadati</taxon>
        <taxon>Pseudomonadota</taxon>
        <taxon>Alphaproteobacteria</taxon>
        <taxon>Hyphomicrobiales</taxon>
        <taxon>Methylobacteriaceae</taxon>
        <taxon>Methylobacterium</taxon>
    </lineage>
</organism>
<accession>A0AAJ1TR04</accession>
<sequence length="161" mass="17280">MLTDIQVEETRVVARFDRMPDAVRGEMVKVVQVERLVLEALVKRKLSGEVLNVVTGRLRRSIFSDVEAHGDAVTGAVSQSGDVPYGARHEFGFTGAETVAAHVRTITQAFGHAIAPRAVAVHSFTRTANTPERSFLRSSLADRADTIVAALKGAVARGISG</sequence>
<dbReference type="RefSeq" id="WP_230366094.1">
    <property type="nucleotide sequence ID" value="NZ_JAJALK010000004.1"/>
</dbReference>
<evidence type="ECO:0000313" key="1">
    <source>
        <dbReference type="EMBL" id="MDQ0543279.1"/>
    </source>
</evidence>
<dbReference type="Proteomes" id="UP001223420">
    <property type="component" value="Unassembled WGS sequence"/>
</dbReference>
<reference evidence="1" key="1">
    <citation type="submission" date="2023-07" db="EMBL/GenBank/DDBJ databases">
        <title>Genomic Encyclopedia of Type Strains, Phase IV (KMG-IV): sequencing the most valuable type-strain genomes for metagenomic binning, comparative biology and taxonomic classification.</title>
        <authorList>
            <person name="Goeker M."/>
        </authorList>
    </citation>
    <scope>NUCLEOTIDE SEQUENCE</scope>
    <source>
        <strain evidence="1">DSM 19569</strain>
    </source>
</reference>
<comment type="caution">
    <text evidence="1">The sequence shown here is derived from an EMBL/GenBank/DDBJ whole genome shotgun (WGS) entry which is preliminary data.</text>
</comment>
<protein>
    <submittedName>
        <fullName evidence="1">Phage gpG-like protein</fullName>
    </submittedName>
</protein>